<keyword evidence="3" id="KW-1185">Reference proteome</keyword>
<organism evidence="2 3">
    <name type="scientific">Paractinoplanes aksuensis</name>
    <dbReference type="NCBI Taxonomy" id="2939490"/>
    <lineage>
        <taxon>Bacteria</taxon>
        <taxon>Bacillati</taxon>
        <taxon>Actinomycetota</taxon>
        <taxon>Actinomycetes</taxon>
        <taxon>Micromonosporales</taxon>
        <taxon>Micromonosporaceae</taxon>
        <taxon>Paractinoplanes</taxon>
    </lineage>
</organism>
<dbReference type="PROSITE" id="PS50231">
    <property type="entry name" value="RICIN_B_LECTIN"/>
    <property type="match status" value="1"/>
</dbReference>
<accession>A0ABT1DI71</accession>
<sequence length="78" mass="8932">MPSASTTSGTQLQQYACGDGTETNQLWTFAVDRRVGQVRREERRHRPVYQQQGRLDGGQNPIVEETCSDIARMQWSFN</sequence>
<evidence type="ECO:0000313" key="3">
    <source>
        <dbReference type="Proteomes" id="UP001523369"/>
    </source>
</evidence>
<dbReference type="Gene3D" id="2.80.10.50">
    <property type="match status" value="1"/>
</dbReference>
<protein>
    <recommendedName>
        <fullName evidence="4">Ricin B lectin domain-containing protein</fullName>
    </recommendedName>
</protein>
<dbReference type="RefSeq" id="WP_253236663.1">
    <property type="nucleotide sequence ID" value="NZ_JAMYJR010000006.1"/>
</dbReference>
<dbReference type="EMBL" id="JAMYJR010000006">
    <property type="protein sequence ID" value="MCO8270527.1"/>
    <property type="molecule type" value="Genomic_DNA"/>
</dbReference>
<dbReference type="InterPro" id="IPR035992">
    <property type="entry name" value="Ricin_B-like_lectins"/>
</dbReference>
<reference evidence="2 3" key="1">
    <citation type="submission" date="2022-06" db="EMBL/GenBank/DDBJ databases">
        <title>New Species of the Genus Actinoplanes, ActinopZanes ferrugineus.</title>
        <authorList>
            <person name="Ding P."/>
        </authorList>
    </citation>
    <scope>NUCLEOTIDE SEQUENCE [LARGE SCALE GENOMIC DNA]</scope>
    <source>
        <strain evidence="2 3">TRM88003</strain>
    </source>
</reference>
<comment type="caution">
    <text evidence="2">The sequence shown here is derived from an EMBL/GenBank/DDBJ whole genome shotgun (WGS) entry which is preliminary data.</text>
</comment>
<dbReference type="Proteomes" id="UP001523369">
    <property type="component" value="Unassembled WGS sequence"/>
</dbReference>
<evidence type="ECO:0000256" key="1">
    <source>
        <dbReference type="SAM" id="MobiDB-lite"/>
    </source>
</evidence>
<dbReference type="CDD" id="cd00161">
    <property type="entry name" value="beta-trefoil_Ricin-like"/>
    <property type="match status" value="1"/>
</dbReference>
<evidence type="ECO:0000313" key="2">
    <source>
        <dbReference type="EMBL" id="MCO8270527.1"/>
    </source>
</evidence>
<evidence type="ECO:0008006" key="4">
    <source>
        <dbReference type="Google" id="ProtNLM"/>
    </source>
</evidence>
<name>A0ABT1DI71_9ACTN</name>
<gene>
    <name evidence="2" type="ORF">M1L60_07945</name>
</gene>
<dbReference type="SUPFAM" id="SSF50370">
    <property type="entry name" value="Ricin B-like lectins"/>
    <property type="match status" value="1"/>
</dbReference>
<feature type="region of interest" description="Disordered" evidence="1">
    <location>
        <begin position="39"/>
        <end position="61"/>
    </location>
</feature>
<proteinExistence type="predicted"/>